<dbReference type="Gene3D" id="1.20.140.150">
    <property type="match status" value="1"/>
</dbReference>
<keyword evidence="8" id="KW-1185">Reference proteome</keyword>
<feature type="transmembrane region" description="Helical" evidence="6">
    <location>
        <begin position="6"/>
        <end position="24"/>
    </location>
</feature>
<evidence type="ECO:0000256" key="2">
    <source>
        <dbReference type="ARBA" id="ARBA00022692"/>
    </source>
</evidence>
<dbReference type="InterPro" id="IPR004031">
    <property type="entry name" value="PMP22/EMP/MP20/Claudin"/>
</dbReference>
<accession>A0ABY7DHN9</accession>
<evidence type="ECO:0000256" key="3">
    <source>
        <dbReference type="ARBA" id="ARBA00022989"/>
    </source>
</evidence>
<name>A0ABY7DHN9_MYAAR</name>
<proteinExistence type="predicted"/>
<protein>
    <submittedName>
        <fullName evidence="7">Uncharacterized protein</fullName>
    </submittedName>
</protein>
<dbReference type="Pfam" id="PF00822">
    <property type="entry name" value="PMP22_Claudin"/>
    <property type="match status" value="1"/>
</dbReference>
<comment type="subcellular location">
    <subcellularLocation>
        <location evidence="1">Membrane</location>
        <topology evidence="1">Multi-pass membrane protein</topology>
    </subcellularLocation>
</comment>
<evidence type="ECO:0000313" key="7">
    <source>
        <dbReference type="EMBL" id="WAQ96443.1"/>
    </source>
</evidence>
<evidence type="ECO:0000313" key="8">
    <source>
        <dbReference type="Proteomes" id="UP001164746"/>
    </source>
</evidence>
<gene>
    <name evidence="7" type="ORF">MAR_029133</name>
</gene>
<keyword evidence="4 6" id="KW-0472">Membrane</keyword>
<sequence length="119" mass="14017">MRTGCAFSIISMTLMFLVHLFAVYTIRRPRYTIKRLTALLHFMTVFIRTTEYADEHLPARIPRKAEHDYGYSFVLSWIVFVFYLCAGVVFLFLSQKRKAKMADSDDDLAVEDEPVRLRR</sequence>
<dbReference type="Proteomes" id="UP001164746">
    <property type="component" value="Chromosome 2"/>
</dbReference>
<feature type="region of interest" description="Disordered" evidence="5">
    <location>
        <begin position="99"/>
        <end position="119"/>
    </location>
</feature>
<evidence type="ECO:0000256" key="4">
    <source>
        <dbReference type="ARBA" id="ARBA00023136"/>
    </source>
</evidence>
<evidence type="ECO:0000256" key="5">
    <source>
        <dbReference type="SAM" id="MobiDB-lite"/>
    </source>
</evidence>
<feature type="transmembrane region" description="Helical" evidence="6">
    <location>
        <begin position="73"/>
        <end position="93"/>
    </location>
</feature>
<reference evidence="7" key="1">
    <citation type="submission" date="2022-11" db="EMBL/GenBank/DDBJ databases">
        <title>Centuries of genome instability and evolution in soft-shell clam transmissible cancer (bioRxiv).</title>
        <authorList>
            <person name="Hart S.F.M."/>
            <person name="Yonemitsu M.A."/>
            <person name="Giersch R.M."/>
            <person name="Beal B.F."/>
            <person name="Arriagada G."/>
            <person name="Davis B.W."/>
            <person name="Ostrander E.A."/>
            <person name="Goff S.P."/>
            <person name="Metzger M.J."/>
        </authorList>
    </citation>
    <scope>NUCLEOTIDE SEQUENCE</scope>
    <source>
        <strain evidence="7">MELC-2E11</strain>
        <tissue evidence="7">Siphon/mantle</tissue>
    </source>
</reference>
<dbReference type="EMBL" id="CP111013">
    <property type="protein sequence ID" value="WAQ96443.1"/>
    <property type="molecule type" value="Genomic_DNA"/>
</dbReference>
<evidence type="ECO:0000256" key="1">
    <source>
        <dbReference type="ARBA" id="ARBA00004141"/>
    </source>
</evidence>
<organism evidence="7 8">
    <name type="scientific">Mya arenaria</name>
    <name type="common">Soft-shell clam</name>
    <dbReference type="NCBI Taxonomy" id="6604"/>
    <lineage>
        <taxon>Eukaryota</taxon>
        <taxon>Metazoa</taxon>
        <taxon>Spiralia</taxon>
        <taxon>Lophotrochozoa</taxon>
        <taxon>Mollusca</taxon>
        <taxon>Bivalvia</taxon>
        <taxon>Autobranchia</taxon>
        <taxon>Heteroconchia</taxon>
        <taxon>Euheterodonta</taxon>
        <taxon>Imparidentia</taxon>
        <taxon>Neoheterodontei</taxon>
        <taxon>Myida</taxon>
        <taxon>Myoidea</taxon>
        <taxon>Myidae</taxon>
        <taxon>Mya</taxon>
    </lineage>
</organism>
<evidence type="ECO:0000256" key="6">
    <source>
        <dbReference type="SAM" id="Phobius"/>
    </source>
</evidence>
<keyword evidence="3 6" id="KW-1133">Transmembrane helix</keyword>
<keyword evidence="2 6" id="KW-0812">Transmembrane</keyword>